<dbReference type="GO" id="GO:0003677">
    <property type="term" value="F:DNA binding"/>
    <property type="evidence" value="ECO:0007669"/>
    <property type="project" value="UniProtKB-KW"/>
</dbReference>
<dbReference type="InterPro" id="IPR010982">
    <property type="entry name" value="Lambda_DNA-bd_dom_sf"/>
</dbReference>
<feature type="domain" description="HTH cro/C1-type" evidence="2">
    <location>
        <begin position="14"/>
        <end position="65"/>
    </location>
</feature>
<evidence type="ECO:0000313" key="4">
    <source>
        <dbReference type="Proteomes" id="UP000027584"/>
    </source>
</evidence>
<dbReference type="InterPro" id="IPR001387">
    <property type="entry name" value="Cro/C1-type_HTH"/>
</dbReference>
<dbReference type="PANTHER" id="PTHR46558">
    <property type="entry name" value="TRACRIPTIONAL REGULATORY PROTEIN-RELATED-RELATED"/>
    <property type="match status" value="1"/>
</dbReference>
<dbReference type="SUPFAM" id="SSF47413">
    <property type="entry name" value="lambda repressor-like DNA-binding domains"/>
    <property type="match status" value="1"/>
</dbReference>
<dbReference type="AlphaFoldDB" id="A0A060RIW8"/>
<organism evidence="3 4">
    <name type="scientific">Streptococcus gallolyticus</name>
    <dbReference type="NCBI Taxonomy" id="315405"/>
    <lineage>
        <taxon>Bacteria</taxon>
        <taxon>Bacillati</taxon>
        <taxon>Bacillota</taxon>
        <taxon>Bacilli</taxon>
        <taxon>Lactobacillales</taxon>
        <taxon>Streptococcaceae</taxon>
        <taxon>Streptococcus</taxon>
    </lineage>
</organism>
<dbReference type="Proteomes" id="UP000027584">
    <property type="component" value="Unassembled WGS sequence"/>
</dbReference>
<gene>
    <name evidence="3" type="ORF">BN963_SGAL_02277</name>
</gene>
<name>A0A060RIW8_9STRE</name>
<sequence length="137" mass="15979">MWNQEIFMENLTWLRKINRLTQEQLALKVGVSRESIAKWETKRVEPAIKNLVKLAEVFNVSVDKLLGVKIENNQTAIGMFELLEEYLDDQCDNISFLESDYRAGYEQALEDVSEFVSDLASEDFSLQDMYDEYSRHG</sequence>
<dbReference type="Pfam" id="PF01381">
    <property type="entry name" value="HTH_3"/>
    <property type="match status" value="1"/>
</dbReference>
<evidence type="ECO:0000313" key="3">
    <source>
        <dbReference type="EMBL" id="CDO19069.1"/>
    </source>
</evidence>
<dbReference type="CDD" id="cd00093">
    <property type="entry name" value="HTH_XRE"/>
    <property type="match status" value="1"/>
</dbReference>
<dbReference type="SMART" id="SM00530">
    <property type="entry name" value="HTH_XRE"/>
    <property type="match status" value="1"/>
</dbReference>
<protein>
    <submittedName>
        <fullName evidence="3">ICESt1 APR2 Cro/CI family transcriptional regulat or</fullName>
    </submittedName>
</protein>
<dbReference type="Gene3D" id="1.10.260.40">
    <property type="entry name" value="lambda repressor-like DNA-binding domains"/>
    <property type="match status" value="1"/>
</dbReference>
<reference evidence="3 4" key="2">
    <citation type="submission" date="2014-05" db="EMBL/GenBank/DDBJ databases">
        <title>Genome sequence of Streptococcus gallolyticus.</title>
        <authorList>
            <person name="Del Campo R."/>
        </authorList>
    </citation>
    <scope>NUCLEOTIDE SEQUENCE [LARGE SCALE GENOMIC DNA]</scope>
    <source>
        <strain evidence="3 4">LMG17956</strain>
    </source>
</reference>
<reference evidence="3 4" key="1">
    <citation type="submission" date="2014-02" db="EMBL/GenBank/DDBJ databases">
        <authorList>
            <person name="Manrique M."/>
        </authorList>
    </citation>
    <scope>NUCLEOTIDE SEQUENCE [LARGE SCALE GENOMIC DNA]</scope>
    <source>
        <strain evidence="3 4">LMG17956</strain>
    </source>
</reference>
<keyword evidence="1" id="KW-0238">DNA-binding</keyword>
<proteinExistence type="predicted"/>
<dbReference type="EMBL" id="CCBC010000215">
    <property type="protein sequence ID" value="CDO19069.1"/>
    <property type="molecule type" value="Genomic_DNA"/>
</dbReference>
<accession>A0A060RIW8</accession>
<comment type="caution">
    <text evidence="3">The sequence shown here is derived from an EMBL/GenBank/DDBJ whole genome shotgun (WGS) entry which is preliminary data.</text>
</comment>
<evidence type="ECO:0000259" key="2">
    <source>
        <dbReference type="PROSITE" id="PS50943"/>
    </source>
</evidence>
<dbReference type="PANTHER" id="PTHR46558:SF11">
    <property type="entry name" value="HTH-TYPE TRANSCRIPTIONAL REGULATOR XRE"/>
    <property type="match status" value="1"/>
</dbReference>
<dbReference type="PROSITE" id="PS50943">
    <property type="entry name" value="HTH_CROC1"/>
    <property type="match status" value="1"/>
</dbReference>
<evidence type="ECO:0000256" key="1">
    <source>
        <dbReference type="ARBA" id="ARBA00023125"/>
    </source>
</evidence>